<dbReference type="AlphaFoldDB" id="A0A7S9PS81"/>
<feature type="region of interest" description="Disordered" evidence="1">
    <location>
        <begin position="1"/>
        <end position="72"/>
    </location>
</feature>
<keyword evidence="3" id="KW-1185">Reference proteome</keyword>
<evidence type="ECO:0000313" key="3">
    <source>
        <dbReference type="Proteomes" id="UP000594364"/>
    </source>
</evidence>
<organism evidence="2 3">
    <name type="scientific">Epichloe festucae (strain Fl1)</name>
    <dbReference type="NCBI Taxonomy" id="877507"/>
    <lineage>
        <taxon>Eukaryota</taxon>
        <taxon>Fungi</taxon>
        <taxon>Dikarya</taxon>
        <taxon>Ascomycota</taxon>
        <taxon>Pezizomycotina</taxon>
        <taxon>Sordariomycetes</taxon>
        <taxon>Hypocreomycetidae</taxon>
        <taxon>Hypocreales</taxon>
        <taxon>Clavicipitaceae</taxon>
        <taxon>Epichloe</taxon>
    </lineage>
</organism>
<gene>
    <name evidence="2" type="ORF">C2857_005488</name>
</gene>
<reference evidence="2 3" key="1">
    <citation type="journal article" date="2018" name="PLoS Genet.">
        <title>Repeat elements organise 3D genome structure and mediate transcription in the filamentous fungus Epichloe festucae.</title>
        <authorList>
            <person name="Winter D.J."/>
            <person name="Ganley A.R.D."/>
            <person name="Young C.A."/>
            <person name="Liachko I."/>
            <person name="Schardl C.L."/>
            <person name="Dupont P.Y."/>
            <person name="Berry D."/>
            <person name="Ram A."/>
            <person name="Scott B."/>
            <person name="Cox M.P."/>
        </authorList>
    </citation>
    <scope>NUCLEOTIDE SEQUENCE [LARGE SCALE GENOMIC DNA]</scope>
    <source>
        <strain evidence="2 3">Fl1</strain>
    </source>
</reference>
<accession>A0A7S9PS81</accession>
<sequence length="360" mass="39785">MSLLVASAPPPPSRPPPPRVRPSPRRTSSEAAESPTKKRKGARGSVTETTEEEFRNRFTMRPAHPQTVDNLSMTTSTYDPCLLITAPNDENTLANNKDLSSQIGYIIVISNEVIKENNTFTLKGNIITYSSTKSKRGAVPGGEGISDLPLGQVTADFVFVVGERPIYEHEELGGKVGRQCGVARDAANRIACIPFVDPHFGHGRTNYRPRVRRKPHSIEIDEMPIEAHNSIGKVERYHGPLRRAYDIITDSRNGPDTLPIHRLPLQADCGSTTSSRSCRSTRLNLDLHLIHISKGEEERCGGVKDVEVDLAKLPDNLREIETRAAEGDELPVKGTGEKAEEEEAPLVKRKRGRLRKNLTV</sequence>
<dbReference type="EMBL" id="CP031385">
    <property type="protein sequence ID" value="QPG94248.1"/>
    <property type="molecule type" value="Genomic_DNA"/>
</dbReference>
<proteinExistence type="predicted"/>
<feature type="region of interest" description="Disordered" evidence="1">
    <location>
        <begin position="320"/>
        <end position="360"/>
    </location>
</feature>
<evidence type="ECO:0000313" key="2">
    <source>
        <dbReference type="EMBL" id="QPG94248.1"/>
    </source>
</evidence>
<evidence type="ECO:0000256" key="1">
    <source>
        <dbReference type="SAM" id="MobiDB-lite"/>
    </source>
</evidence>
<protein>
    <submittedName>
        <fullName evidence="2">Uncharacterized protein</fullName>
    </submittedName>
</protein>
<feature type="compositionally biased region" description="Basic residues" evidence="1">
    <location>
        <begin position="347"/>
        <end position="360"/>
    </location>
</feature>
<dbReference type="Proteomes" id="UP000594364">
    <property type="component" value="Chromosome 1"/>
</dbReference>
<name>A0A7S9PS81_EPIFF</name>
<feature type="compositionally biased region" description="Pro residues" evidence="1">
    <location>
        <begin position="8"/>
        <end position="21"/>
    </location>
</feature>
<dbReference type="OrthoDB" id="4948765at2759"/>